<evidence type="ECO:0000256" key="1">
    <source>
        <dbReference type="ARBA" id="ARBA00022553"/>
    </source>
</evidence>
<dbReference type="OrthoDB" id="9778208at2"/>
<gene>
    <name evidence="5" type="ORF">DCO56_08335</name>
</gene>
<dbReference type="InterPro" id="IPR029063">
    <property type="entry name" value="SAM-dependent_MTases_sf"/>
</dbReference>
<proteinExistence type="predicted"/>
<dbReference type="GO" id="GO:0008757">
    <property type="term" value="F:S-adenosylmethionine-dependent methyltransferase activity"/>
    <property type="evidence" value="ECO:0007669"/>
    <property type="project" value="InterPro"/>
</dbReference>
<accession>A0A363NWB6</accession>
<evidence type="ECO:0000256" key="3">
    <source>
        <dbReference type="ARBA" id="ARBA00022679"/>
    </source>
</evidence>
<keyword evidence="4" id="KW-0949">S-adenosyl-L-methionine</keyword>
<keyword evidence="3 5" id="KW-0808">Transferase</keyword>
<dbReference type="CDD" id="cd02440">
    <property type="entry name" value="AdoMet_MTases"/>
    <property type="match status" value="1"/>
</dbReference>
<evidence type="ECO:0000256" key="4">
    <source>
        <dbReference type="ARBA" id="ARBA00022691"/>
    </source>
</evidence>
<dbReference type="RefSeq" id="WP_108633283.1">
    <property type="nucleotide sequence ID" value="NZ_QCXX01000002.1"/>
</dbReference>
<dbReference type="Gene3D" id="3.40.50.150">
    <property type="entry name" value="Vaccinia Virus protein VP39"/>
    <property type="match status" value="1"/>
</dbReference>
<organism evidence="5 6">
    <name type="scientific">Sphingobacterium athyrii</name>
    <dbReference type="NCBI Taxonomy" id="2152717"/>
    <lineage>
        <taxon>Bacteria</taxon>
        <taxon>Pseudomonadati</taxon>
        <taxon>Bacteroidota</taxon>
        <taxon>Sphingobacteriia</taxon>
        <taxon>Sphingobacteriales</taxon>
        <taxon>Sphingobacteriaceae</taxon>
        <taxon>Sphingobacterium</taxon>
    </lineage>
</organism>
<dbReference type="PANTHER" id="PTHR32183:SF6">
    <property type="entry name" value="CYSTEINE SULFINATE DESULFINASE_CYSTEINE DESULFURASE AND RELATED ENZYMES"/>
    <property type="match status" value="1"/>
</dbReference>
<comment type="caution">
    <text evidence="5">The sequence shown here is derived from an EMBL/GenBank/DDBJ whole genome shotgun (WGS) entry which is preliminary data.</text>
</comment>
<dbReference type="Pfam" id="PF05724">
    <property type="entry name" value="TPMT"/>
    <property type="match status" value="1"/>
</dbReference>
<evidence type="ECO:0000313" key="5">
    <source>
        <dbReference type="EMBL" id="PUV24951.1"/>
    </source>
</evidence>
<dbReference type="EMBL" id="QCXX01000002">
    <property type="protein sequence ID" value="PUV24951.1"/>
    <property type="molecule type" value="Genomic_DNA"/>
</dbReference>
<dbReference type="InterPro" id="IPR008854">
    <property type="entry name" value="TPMT"/>
</dbReference>
<dbReference type="GO" id="GO:0032259">
    <property type="term" value="P:methylation"/>
    <property type="evidence" value="ECO:0007669"/>
    <property type="project" value="UniProtKB-KW"/>
</dbReference>
<dbReference type="Proteomes" id="UP000250831">
    <property type="component" value="Unassembled WGS sequence"/>
</dbReference>
<dbReference type="AlphaFoldDB" id="A0A363NWB6"/>
<name>A0A363NWB6_9SPHI</name>
<keyword evidence="1" id="KW-0597">Phosphoprotein</keyword>
<sequence length="196" mass="22374">MDILDLNKDYWDNRYKNMEIGWDIGYASPAIIKYAETVIPKDASILIPGCGNAHEAKALLEQGFENITLLDIAPTLVDQVQKAFGEIPQLQIICQDFFQHEQQYDYILEQTFFCALDPALRKSYSSKIASLLQPRGILAGLLFDREFPSEGPPFGGNKTEYQHLFHSAFDILKMETCFNSISQRQGSELFIELRQK</sequence>
<keyword evidence="2 5" id="KW-0489">Methyltransferase</keyword>
<dbReference type="PROSITE" id="PS51585">
    <property type="entry name" value="SAM_MT_TPMT"/>
    <property type="match status" value="1"/>
</dbReference>
<protein>
    <submittedName>
        <fullName evidence="5">SAM-dependent methyltransferase</fullName>
    </submittedName>
</protein>
<dbReference type="PANTHER" id="PTHR32183">
    <property type="match status" value="1"/>
</dbReference>
<reference evidence="5 6" key="1">
    <citation type="submission" date="2018-04" db="EMBL/GenBank/DDBJ databases">
        <title>Sphingobacterium sp. M46 Genome.</title>
        <authorList>
            <person name="Cheng J."/>
            <person name="Li Y."/>
        </authorList>
    </citation>
    <scope>NUCLEOTIDE SEQUENCE [LARGE SCALE GENOMIC DNA]</scope>
    <source>
        <strain evidence="5 6">M46</strain>
    </source>
</reference>
<dbReference type="SUPFAM" id="SSF53335">
    <property type="entry name" value="S-adenosyl-L-methionine-dependent methyltransferases"/>
    <property type="match status" value="1"/>
</dbReference>
<evidence type="ECO:0000256" key="2">
    <source>
        <dbReference type="ARBA" id="ARBA00022603"/>
    </source>
</evidence>
<evidence type="ECO:0000313" key="6">
    <source>
        <dbReference type="Proteomes" id="UP000250831"/>
    </source>
</evidence>
<keyword evidence="6" id="KW-1185">Reference proteome</keyword>